<reference evidence="2" key="1">
    <citation type="submission" date="2018-02" db="EMBL/GenBank/DDBJ databases">
        <authorList>
            <person name="Hausmann B."/>
        </authorList>
    </citation>
    <scope>NUCLEOTIDE SEQUENCE [LARGE SCALE GENOMIC DNA]</scope>
    <source>
        <strain evidence="2">Peat soil MAG SbF1</strain>
    </source>
</reference>
<name>A0A2U3L5S9_9FIRM</name>
<dbReference type="EMBL" id="OMOF01000315">
    <property type="protein sequence ID" value="SPF47262.1"/>
    <property type="molecule type" value="Genomic_DNA"/>
</dbReference>
<sequence length="462" mass="53776">MDRSYIPITKFYQNCLPAARNNGYKYVMCILARDRGVDGLYSALEQDWYALDDITGKDFLFMFTGKYHDDNQQSEIVYNNLNGCSYVLRNEYFRIMNLKPSLRVDVQYDFRERDERGKFTPDLPKNHTRVITELRRLFDIPEGDIPCLVYTNLHNGQNIIVPFSGNSIYDYFRKLYISLEKVLRDINSMSDKVAEYHALKNSKEFSNSAKIASLREELFRIANYLDEDEKNSLIDCILNMSYGKFRQDIRGKLNRYIDLSKNGDVFSDEKMALILSETEQQKYLQHLTALYEQADGIIRKSVDFANESVSHLPSPNVDMHQYGANSLQIGTVTNGGVLNIVGTSWRQVVLRKTFDMLEDFLTFMRPFLDVDFKDRNSYRLNNRLQDLTSYYERHLSDLSFLSEHFTDLVEISEIYAETLRDKGGCTLRHDFDTASISVISDCINSYWDVTTKMTHLICAEVV</sequence>
<proteinExistence type="predicted"/>
<gene>
    <name evidence="1" type="ORF">SBF1_3820002</name>
</gene>
<dbReference type="Proteomes" id="UP000238916">
    <property type="component" value="Unassembled WGS sequence"/>
</dbReference>
<dbReference type="AlphaFoldDB" id="A0A2U3L5S9"/>
<organism evidence="1 2">
    <name type="scientific">Candidatus Desulfosporosinus infrequens</name>
    <dbReference type="NCBI Taxonomy" id="2043169"/>
    <lineage>
        <taxon>Bacteria</taxon>
        <taxon>Bacillati</taxon>
        <taxon>Bacillota</taxon>
        <taxon>Clostridia</taxon>
        <taxon>Eubacteriales</taxon>
        <taxon>Desulfitobacteriaceae</taxon>
        <taxon>Desulfosporosinus</taxon>
    </lineage>
</organism>
<protein>
    <submittedName>
        <fullName evidence="1">Uncharacterized protein</fullName>
    </submittedName>
</protein>
<evidence type="ECO:0000313" key="1">
    <source>
        <dbReference type="EMBL" id="SPF47262.1"/>
    </source>
</evidence>
<evidence type="ECO:0000313" key="2">
    <source>
        <dbReference type="Proteomes" id="UP000238916"/>
    </source>
</evidence>
<dbReference type="OrthoDB" id="3591164at2"/>
<accession>A0A2U3L5S9</accession>